<gene>
    <name evidence="2" type="ORF">BV898_01580</name>
</gene>
<dbReference type="OrthoDB" id="10510697at2759"/>
<dbReference type="Proteomes" id="UP000192578">
    <property type="component" value="Unassembled WGS sequence"/>
</dbReference>
<evidence type="ECO:0000313" key="3">
    <source>
        <dbReference type="Proteomes" id="UP000192578"/>
    </source>
</evidence>
<evidence type="ECO:0000313" key="2">
    <source>
        <dbReference type="EMBL" id="OQV24518.1"/>
    </source>
</evidence>
<evidence type="ECO:0000256" key="1">
    <source>
        <dbReference type="SAM" id="SignalP"/>
    </source>
</evidence>
<protein>
    <submittedName>
        <fullName evidence="2">Uncharacterized protein</fullName>
    </submittedName>
</protein>
<keyword evidence="1" id="KW-0732">Signal</keyword>
<proteinExistence type="predicted"/>
<dbReference type="AlphaFoldDB" id="A0A1W0XAU6"/>
<feature type="chain" id="PRO_5012686920" evidence="1">
    <location>
        <begin position="22"/>
        <end position="114"/>
    </location>
</feature>
<feature type="signal peptide" evidence="1">
    <location>
        <begin position="1"/>
        <end position="21"/>
    </location>
</feature>
<organism evidence="2 3">
    <name type="scientific">Hypsibius exemplaris</name>
    <name type="common">Freshwater tardigrade</name>
    <dbReference type="NCBI Taxonomy" id="2072580"/>
    <lineage>
        <taxon>Eukaryota</taxon>
        <taxon>Metazoa</taxon>
        <taxon>Ecdysozoa</taxon>
        <taxon>Tardigrada</taxon>
        <taxon>Eutardigrada</taxon>
        <taxon>Parachela</taxon>
        <taxon>Hypsibioidea</taxon>
        <taxon>Hypsibiidae</taxon>
        <taxon>Hypsibius</taxon>
    </lineage>
</organism>
<name>A0A1W0XAU6_HYPEX</name>
<reference evidence="3" key="1">
    <citation type="submission" date="2017-01" db="EMBL/GenBank/DDBJ databases">
        <title>Comparative genomics of anhydrobiosis in the tardigrade Hypsibius dujardini.</title>
        <authorList>
            <person name="Yoshida Y."/>
            <person name="Koutsovoulos G."/>
            <person name="Laetsch D."/>
            <person name="Stevens L."/>
            <person name="Kumar S."/>
            <person name="Horikawa D."/>
            <person name="Ishino K."/>
            <person name="Komine S."/>
            <person name="Tomita M."/>
            <person name="Blaxter M."/>
            <person name="Arakawa K."/>
        </authorList>
    </citation>
    <scope>NUCLEOTIDE SEQUENCE [LARGE SCALE GENOMIC DNA]</scope>
    <source>
        <strain evidence="3">Z151</strain>
    </source>
</reference>
<keyword evidence="3" id="KW-1185">Reference proteome</keyword>
<comment type="caution">
    <text evidence="2">The sequence shown here is derived from an EMBL/GenBank/DDBJ whole genome shotgun (WGS) entry which is preliminary data.</text>
</comment>
<accession>A0A1W0XAU6</accession>
<sequence>MLDLRAVLLVCLLLWAGIAWASPVYDPMMKVLSEYGENLNQQQQQPSSQPGGVVEKRRWLFPTQKSMSPLYPTSGSDCTEDLGQMINQFRRMPRGKDRDAMIAAIYSYCANKNV</sequence>
<dbReference type="EMBL" id="MTYJ01000006">
    <property type="protein sequence ID" value="OQV24518.1"/>
    <property type="molecule type" value="Genomic_DNA"/>
</dbReference>